<evidence type="ECO:0000313" key="1">
    <source>
        <dbReference type="EMBL" id="SES63211.1"/>
    </source>
</evidence>
<sequence length="114" mass="13395">MVKINKKIFAVVLVLSIFVVGLGFVSAQETEEGNRFFNRRNWNFRFGMARGQCINPLEDEERLERIAERKGVTVEELKEFILEKREQMENLENCRPRMGRRFKGKIGNGQMINN</sequence>
<evidence type="ECO:0000313" key="2">
    <source>
        <dbReference type="Proteomes" id="UP000243819"/>
    </source>
</evidence>
<keyword evidence="2" id="KW-1185">Reference proteome</keyword>
<dbReference type="OrthoDB" id="9861749at2"/>
<proteinExistence type="predicted"/>
<organism evidence="1 2">
    <name type="scientific">Anaerobranca gottschalkii DSM 13577</name>
    <dbReference type="NCBI Taxonomy" id="1120990"/>
    <lineage>
        <taxon>Bacteria</taxon>
        <taxon>Bacillati</taxon>
        <taxon>Bacillota</taxon>
        <taxon>Clostridia</taxon>
        <taxon>Eubacteriales</taxon>
        <taxon>Proteinivoracaceae</taxon>
        <taxon>Anaerobranca</taxon>
    </lineage>
</organism>
<name>A0A1H9Y326_9FIRM</name>
<dbReference type="RefSeq" id="WP_091347858.1">
    <property type="nucleotide sequence ID" value="NZ_FOIF01000001.1"/>
</dbReference>
<protein>
    <submittedName>
        <fullName evidence="1">Uncharacterized protein</fullName>
    </submittedName>
</protein>
<dbReference type="Proteomes" id="UP000243819">
    <property type="component" value="Unassembled WGS sequence"/>
</dbReference>
<dbReference type="EMBL" id="FOIF01000001">
    <property type="protein sequence ID" value="SES63211.1"/>
    <property type="molecule type" value="Genomic_DNA"/>
</dbReference>
<reference evidence="2" key="1">
    <citation type="submission" date="2016-10" db="EMBL/GenBank/DDBJ databases">
        <authorList>
            <person name="Varghese N."/>
            <person name="Submissions S."/>
        </authorList>
    </citation>
    <scope>NUCLEOTIDE SEQUENCE [LARGE SCALE GENOMIC DNA]</scope>
    <source>
        <strain evidence="2">DSM 13577</strain>
    </source>
</reference>
<accession>A0A1H9Y326</accession>
<dbReference type="AlphaFoldDB" id="A0A1H9Y326"/>
<gene>
    <name evidence="1" type="ORF">SAMN03080614_1001126</name>
</gene>